<evidence type="ECO:0000313" key="2">
    <source>
        <dbReference type="EMBL" id="NGM14047.1"/>
    </source>
</evidence>
<dbReference type="Proteomes" id="UP000478148">
    <property type="component" value="Unassembled WGS sequence"/>
</dbReference>
<dbReference type="EMBL" id="SAIY01000005">
    <property type="protein sequence ID" value="NGM14047.1"/>
    <property type="molecule type" value="Genomic_DNA"/>
</dbReference>
<gene>
    <name evidence="2" type="ORF">ENC19_15895</name>
</gene>
<sequence length="418" mass="46010">MSRYEGHLSNARERTRSRAVRNGYDDLLGRAALRALRSRANVTESSWSGEQCMALRDLVRRVLARQSEGIIARPVPTLDGPTDATPFVTDEVYLVIRVSQLWLANERELWREFLPFGAVVTEFLRDGNRVAVPYLIGASELSRRLQVTGERDAVEISNLRVAGPVPYEGDDVSLLLALFRAKTSDTLQRSLNLIENVSSAIGFAGLLGSARVATALIDGIESFMDSAALELRVGVHQSWSAPTGAGGVARGPTELAPTHFVIIRRPAGKTTQAELASLGVVGGRLCRVAADGTIAPYTEHDFILVRVEATRHRDDYRQLAFFQLWQRTRQHLADGDLGAAQVLWRQTAGALCTDELIRPQQEALFEEYQRQYVALVERACAPAGTVRGGEHGDDGGPERNGATEFEDDPEILLRRLGR</sequence>
<reference evidence="2 3" key="1">
    <citation type="submission" date="2020-02" db="EMBL/GenBank/DDBJ databases">
        <title>Draft Genome Sequence of Verrucosispora sp. Strain CWR15, Isolated from Gulf of Mexico Sponge.</title>
        <authorList>
            <person name="Kennedy S.J."/>
            <person name="Cella E."/>
            <person name="Azarian T."/>
            <person name="Baker B.J."/>
            <person name="Shaw L.N."/>
        </authorList>
    </citation>
    <scope>NUCLEOTIDE SEQUENCE [LARGE SCALE GENOMIC DNA]</scope>
    <source>
        <strain evidence="2 3">CWR15</strain>
    </source>
</reference>
<name>A0A6M1L4G5_9ACTN</name>
<keyword evidence="3" id="KW-1185">Reference proteome</keyword>
<feature type="region of interest" description="Disordered" evidence="1">
    <location>
        <begin position="384"/>
        <end position="418"/>
    </location>
</feature>
<comment type="caution">
    <text evidence="2">The sequence shown here is derived from an EMBL/GenBank/DDBJ whole genome shotgun (WGS) entry which is preliminary data.</text>
</comment>
<organism evidence="2 3">
    <name type="scientific">Verrucosispora sioxanthis</name>
    <dbReference type="NCBI Taxonomy" id="2499994"/>
    <lineage>
        <taxon>Bacteria</taxon>
        <taxon>Bacillati</taxon>
        <taxon>Actinomycetota</taxon>
        <taxon>Actinomycetes</taxon>
        <taxon>Micromonosporales</taxon>
        <taxon>Micromonosporaceae</taxon>
        <taxon>Micromonospora</taxon>
    </lineage>
</organism>
<evidence type="ECO:0000256" key="1">
    <source>
        <dbReference type="SAM" id="MobiDB-lite"/>
    </source>
</evidence>
<accession>A0A6M1L4G5</accession>
<feature type="compositionally biased region" description="Basic and acidic residues" evidence="1">
    <location>
        <begin position="388"/>
        <end position="397"/>
    </location>
</feature>
<evidence type="ECO:0000313" key="3">
    <source>
        <dbReference type="Proteomes" id="UP000478148"/>
    </source>
</evidence>
<protein>
    <submittedName>
        <fullName evidence="2">Uncharacterized protein</fullName>
    </submittedName>
</protein>
<dbReference type="AlphaFoldDB" id="A0A6M1L4G5"/>
<proteinExistence type="predicted"/>